<dbReference type="EMBL" id="CP030050">
    <property type="protein sequence ID" value="QOZ73352.1"/>
    <property type="molecule type" value="Genomic_DNA"/>
</dbReference>
<dbReference type="InterPro" id="IPR029062">
    <property type="entry name" value="Class_I_gatase-like"/>
</dbReference>
<gene>
    <name evidence="4" type="primary">ftrA</name>
    <name evidence="4" type="ORF">WN72_14435</name>
</gene>
<dbReference type="Gene3D" id="1.10.10.60">
    <property type="entry name" value="Homeodomain-like"/>
    <property type="match status" value="1"/>
</dbReference>
<reference evidence="4 5" key="1">
    <citation type="submission" date="2018-06" db="EMBL/GenBank/DDBJ databases">
        <title>Comparative genomics of Bradyrhizobium nodulating Arachidis hypogaea.</title>
        <authorList>
            <person name="Li Y."/>
        </authorList>
    </citation>
    <scope>NUCLEOTIDE SEQUENCE [LARGE SCALE GENOMIC DNA]</scope>
    <source>
        <strain evidence="4 5">CCBAU 051107</strain>
    </source>
</reference>
<dbReference type="PANTHER" id="PTHR43130">
    <property type="entry name" value="ARAC-FAMILY TRANSCRIPTIONAL REGULATOR"/>
    <property type="match status" value="1"/>
</dbReference>
<dbReference type="Pfam" id="PF01965">
    <property type="entry name" value="DJ-1_PfpI"/>
    <property type="match status" value="1"/>
</dbReference>
<evidence type="ECO:0000313" key="5">
    <source>
        <dbReference type="Proteomes" id="UP000594015"/>
    </source>
</evidence>
<dbReference type="SUPFAM" id="SSF46689">
    <property type="entry name" value="Homeodomain-like"/>
    <property type="match status" value="2"/>
</dbReference>
<evidence type="ECO:0000256" key="2">
    <source>
        <dbReference type="ARBA" id="ARBA00023163"/>
    </source>
</evidence>
<dbReference type="InterPro" id="IPR018060">
    <property type="entry name" value="HTH_AraC"/>
</dbReference>
<dbReference type="SMART" id="SM00342">
    <property type="entry name" value="HTH_ARAC"/>
    <property type="match status" value="1"/>
</dbReference>
<dbReference type="PROSITE" id="PS01124">
    <property type="entry name" value="HTH_ARAC_FAMILY_2"/>
    <property type="match status" value="1"/>
</dbReference>
<dbReference type="Pfam" id="PF12833">
    <property type="entry name" value="HTH_18"/>
    <property type="match status" value="1"/>
</dbReference>
<dbReference type="InterPro" id="IPR052158">
    <property type="entry name" value="INH-QAR"/>
</dbReference>
<dbReference type="GO" id="GO:0043565">
    <property type="term" value="F:sequence-specific DNA binding"/>
    <property type="evidence" value="ECO:0007669"/>
    <property type="project" value="InterPro"/>
</dbReference>
<dbReference type="KEGG" id="barh:WN72_14435"/>
<evidence type="ECO:0000313" key="4">
    <source>
        <dbReference type="EMBL" id="QOZ73352.1"/>
    </source>
</evidence>
<dbReference type="CDD" id="cd03137">
    <property type="entry name" value="GATase1_AraC_1"/>
    <property type="match status" value="1"/>
</dbReference>
<feature type="domain" description="HTH araC/xylS-type" evidence="3">
    <location>
        <begin position="225"/>
        <end position="323"/>
    </location>
</feature>
<dbReference type="InterPro" id="IPR009057">
    <property type="entry name" value="Homeodomain-like_sf"/>
</dbReference>
<dbReference type="GO" id="GO:0003700">
    <property type="term" value="F:DNA-binding transcription factor activity"/>
    <property type="evidence" value="ECO:0007669"/>
    <property type="project" value="InterPro"/>
</dbReference>
<proteinExistence type="predicted"/>
<keyword evidence="1" id="KW-0805">Transcription regulation</keyword>
<organism evidence="4 5">
    <name type="scientific">Bradyrhizobium arachidis</name>
    <dbReference type="NCBI Taxonomy" id="858423"/>
    <lineage>
        <taxon>Bacteria</taxon>
        <taxon>Pseudomonadati</taxon>
        <taxon>Pseudomonadota</taxon>
        <taxon>Alphaproteobacteria</taxon>
        <taxon>Hyphomicrobiales</taxon>
        <taxon>Nitrobacteraceae</taxon>
        <taxon>Bradyrhizobium</taxon>
    </lineage>
</organism>
<evidence type="ECO:0000256" key="1">
    <source>
        <dbReference type="ARBA" id="ARBA00023015"/>
    </source>
</evidence>
<accession>A0AAE7NY18</accession>
<dbReference type="Proteomes" id="UP000594015">
    <property type="component" value="Chromosome"/>
</dbReference>
<dbReference type="SUPFAM" id="SSF52317">
    <property type="entry name" value="Class I glutamine amidotransferase-like"/>
    <property type="match status" value="1"/>
</dbReference>
<evidence type="ECO:0000259" key="3">
    <source>
        <dbReference type="PROSITE" id="PS01124"/>
    </source>
</evidence>
<keyword evidence="2" id="KW-0804">Transcription</keyword>
<sequence>MPNQGFPSRKSGTPRRKQAVAVLAYDGVNAFELGLAVEVFGMATDWYRVVICSERPRQPLKANNGLKVVVDGGLRALSRADTIIVPGSLDILDSPPPALLEALRRAHKRGARVASICAGAFILAAAGLLDGRRATAHWAHTETLARRFPRTRVDANVLYVEDGNIMSSAGRAAGLDLCLHIVRRDFGSEIANRIAQRLVIAPHRDGGQAQFIPQPVRKAEGDALAAVFVWAQRHLDRDLTIASLASQAGMSRRTFIRRFEDATGLSPGEWVVQARVAKARELLEGTRLPIESVATETGFGSADAMRHHFRARLGTSPALYRAAFRQPAHGDLAGR</sequence>
<dbReference type="PANTHER" id="PTHR43130:SF3">
    <property type="entry name" value="HTH-TYPE TRANSCRIPTIONAL REGULATOR RV1931C"/>
    <property type="match status" value="1"/>
</dbReference>
<dbReference type="Gene3D" id="3.40.50.880">
    <property type="match status" value="1"/>
</dbReference>
<dbReference type="AlphaFoldDB" id="A0AAE7NY18"/>
<protein>
    <submittedName>
        <fullName evidence="4">Helix-turn-helix domain-containing protein</fullName>
    </submittedName>
</protein>
<name>A0AAE7NY18_9BRAD</name>
<dbReference type="InterPro" id="IPR002818">
    <property type="entry name" value="DJ-1/PfpI"/>
</dbReference>